<dbReference type="EMBL" id="JAECZC010000029">
    <property type="protein sequence ID" value="MBH8563764.1"/>
    <property type="molecule type" value="Genomic_DNA"/>
</dbReference>
<dbReference type="AlphaFoldDB" id="A0A8J7L7T8"/>
<name>A0A8J7L7T8_9NOST</name>
<proteinExistence type="predicted"/>
<gene>
    <name evidence="1" type="ORF">I8748_16460</name>
</gene>
<evidence type="ECO:0000313" key="1">
    <source>
        <dbReference type="EMBL" id="MBH8563764.1"/>
    </source>
</evidence>
<reference evidence="1 2" key="1">
    <citation type="journal article" date="2021" name="Int. J. Syst. Evol. Microbiol.">
        <title>Amazonocrinis nigriterrae gen. nov., sp. nov., Atlanticothrix silvestris gen. nov., sp. nov. and Dendronalium phyllosphericum gen. nov., sp. nov., nostocacean cyanobacteria from Brazilian environments.</title>
        <authorList>
            <person name="Alvarenga D.O."/>
            <person name="Andreote A.P.D."/>
            <person name="Branco L.H.Z."/>
            <person name="Delbaje E."/>
            <person name="Cruz R.B."/>
            <person name="Varani A.M."/>
            <person name="Fiore M.F."/>
        </authorList>
    </citation>
    <scope>NUCLEOTIDE SEQUENCE [LARGE SCALE GENOMIC DNA]</scope>
    <source>
        <strain evidence="1 2">CENA67</strain>
    </source>
</reference>
<keyword evidence="2" id="KW-1185">Reference proteome</keyword>
<protein>
    <submittedName>
        <fullName evidence="1">Uncharacterized protein</fullName>
    </submittedName>
</protein>
<evidence type="ECO:0000313" key="2">
    <source>
        <dbReference type="Proteomes" id="UP000632766"/>
    </source>
</evidence>
<sequence>MTTYCNQGDSPIIKYKFQGDTKDRTFRSKYAPIEVITRETPINSSDDYREDGYAIDPFPGNSSRNWATVRDHKYFFIPGDRWQGFNGSPHQVAIVGCNGTGFAKVADCGAHPAYAYCDCLVTSVAGGVPLVNTSIICPSSKNKRCSIEIKYNGIILFQDQGNSPVNYSVQCGKCPDSQHECESKVYPYYCCNSCAETANKINNLASKVGK</sequence>
<organism evidence="1 2">
    <name type="scientific">Amazonocrinis nigriterrae CENA67</name>
    <dbReference type="NCBI Taxonomy" id="2794033"/>
    <lineage>
        <taxon>Bacteria</taxon>
        <taxon>Bacillati</taxon>
        <taxon>Cyanobacteriota</taxon>
        <taxon>Cyanophyceae</taxon>
        <taxon>Nostocales</taxon>
        <taxon>Nostocaceae</taxon>
        <taxon>Amazonocrinis</taxon>
        <taxon>Amazonocrinis nigriterrae</taxon>
    </lineage>
</organism>
<accession>A0A8J7L7T8</accession>
<dbReference type="RefSeq" id="WP_198125629.1">
    <property type="nucleotide sequence ID" value="NZ_JAECZC010000029.1"/>
</dbReference>
<comment type="caution">
    <text evidence="1">The sequence shown here is derived from an EMBL/GenBank/DDBJ whole genome shotgun (WGS) entry which is preliminary data.</text>
</comment>
<dbReference type="Proteomes" id="UP000632766">
    <property type="component" value="Unassembled WGS sequence"/>
</dbReference>